<feature type="domain" description="RCK C-terminal" evidence="1">
    <location>
        <begin position="48"/>
        <end position="131"/>
    </location>
</feature>
<proteinExistence type="predicted"/>
<dbReference type="InterPro" id="IPR036291">
    <property type="entry name" value="NAD(P)-bd_dom_sf"/>
</dbReference>
<comment type="caution">
    <text evidence="2">The sequence shown here is derived from an EMBL/GenBank/DDBJ whole genome shotgun (WGS) entry which is preliminary data.</text>
</comment>
<dbReference type="Gene3D" id="3.30.70.1450">
    <property type="entry name" value="Regulator of K+ conductance, C-terminal domain"/>
    <property type="match status" value="1"/>
</dbReference>
<feature type="non-terminal residue" evidence="2">
    <location>
        <position position="1"/>
    </location>
</feature>
<dbReference type="InterPro" id="IPR006037">
    <property type="entry name" value="RCK_C"/>
</dbReference>
<protein>
    <submittedName>
        <fullName evidence="2">Potassium transporter</fullName>
    </submittedName>
</protein>
<dbReference type="Proteomes" id="UP000703674">
    <property type="component" value="Unassembled WGS sequence"/>
</dbReference>
<dbReference type="Gene3D" id="3.40.50.720">
    <property type="entry name" value="NAD(P)-binding Rossmann-like Domain"/>
    <property type="match status" value="1"/>
</dbReference>
<evidence type="ECO:0000313" key="3">
    <source>
        <dbReference type="Proteomes" id="UP000703674"/>
    </source>
</evidence>
<name>A0ABX1D7L5_9FLAO</name>
<evidence type="ECO:0000259" key="1">
    <source>
        <dbReference type="PROSITE" id="PS51202"/>
    </source>
</evidence>
<reference evidence="2 3" key="1">
    <citation type="submission" date="2020-03" db="EMBL/GenBank/DDBJ databases">
        <title>Salinimicrobium sp. nov, isolated from SCS.</title>
        <authorList>
            <person name="Cao W.R."/>
        </authorList>
    </citation>
    <scope>NUCLEOTIDE SEQUENCE [LARGE SCALE GENOMIC DNA]</scope>
    <source>
        <strain evidence="3">J15B91</strain>
    </source>
</reference>
<dbReference type="InterPro" id="IPR050721">
    <property type="entry name" value="Trk_Ktr_HKT_K-transport"/>
</dbReference>
<dbReference type="SUPFAM" id="SSF51735">
    <property type="entry name" value="NAD(P)-binding Rossmann-fold domains"/>
    <property type="match status" value="1"/>
</dbReference>
<gene>
    <name evidence="2" type="ORF">HC175_19835</name>
</gene>
<dbReference type="PROSITE" id="PS51202">
    <property type="entry name" value="RCK_C"/>
    <property type="match status" value="1"/>
</dbReference>
<accession>A0ABX1D7L5</accession>
<dbReference type="EMBL" id="JAAVJR010000876">
    <property type="protein sequence ID" value="NJW55168.1"/>
    <property type="molecule type" value="Genomic_DNA"/>
</dbReference>
<dbReference type="PANTHER" id="PTHR43833:SF9">
    <property type="entry name" value="POTASSIUM CHANNEL PROTEIN YUGO-RELATED"/>
    <property type="match status" value="1"/>
</dbReference>
<organism evidence="2 3">
    <name type="scientific">Salinimicrobium oceani</name>
    <dbReference type="NCBI Taxonomy" id="2722702"/>
    <lineage>
        <taxon>Bacteria</taxon>
        <taxon>Pseudomonadati</taxon>
        <taxon>Bacteroidota</taxon>
        <taxon>Flavobacteriia</taxon>
        <taxon>Flavobacteriales</taxon>
        <taxon>Flavobacteriaceae</taxon>
        <taxon>Salinimicrobium</taxon>
    </lineage>
</organism>
<dbReference type="RefSeq" id="WP_209310132.1">
    <property type="nucleotide sequence ID" value="NZ_JAAVJR010000876.1"/>
</dbReference>
<sequence>ARSMNSKTHIIVRANNIDNVKKLYDAGADYVQSLATVSGRMLASHIFEDETSLAAEKQINLVQLPAGKLSGTTLAKSDVRAKTGCTILAVIREGNKITTLDPREFRFRQQDDVIVAGTDASIRKFEEMYIN</sequence>
<dbReference type="SUPFAM" id="SSF116726">
    <property type="entry name" value="TrkA C-terminal domain-like"/>
    <property type="match status" value="1"/>
</dbReference>
<keyword evidence="3" id="KW-1185">Reference proteome</keyword>
<evidence type="ECO:0000313" key="2">
    <source>
        <dbReference type="EMBL" id="NJW55168.1"/>
    </source>
</evidence>
<dbReference type="InterPro" id="IPR036721">
    <property type="entry name" value="RCK_C_sf"/>
</dbReference>
<dbReference type="PANTHER" id="PTHR43833">
    <property type="entry name" value="POTASSIUM CHANNEL PROTEIN 2-RELATED-RELATED"/>
    <property type="match status" value="1"/>
</dbReference>
<dbReference type="Pfam" id="PF02080">
    <property type="entry name" value="TrkA_C"/>
    <property type="match status" value="1"/>
</dbReference>